<comment type="caution">
    <text evidence="3">The sequence shown here is derived from an EMBL/GenBank/DDBJ whole genome shotgun (WGS) entry which is preliminary data.</text>
</comment>
<reference evidence="3" key="1">
    <citation type="submission" date="2021-01" db="EMBL/GenBank/DDBJ databases">
        <title>Whole genome shotgun sequence of Rugosimonospora africana NBRC 104875.</title>
        <authorList>
            <person name="Komaki H."/>
            <person name="Tamura T."/>
        </authorList>
    </citation>
    <scope>NUCLEOTIDE SEQUENCE</scope>
    <source>
        <strain evidence="3">NBRC 104875</strain>
    </source>
</reference>
<dbReference type="AlphaFoldDB" id="A0A8J3R1Z6"/>
<gene>
    <name evidence="3" type="ORF">Raf01_96820</name>
</gene>
<sequence length="126" mass="13710">MLSHPAAIPLSTASLTQLSQLLRTHRAERGIRWRRLDPGRQALLVLAHARNGDTYSRLAAGFGISIARVLRSRGHPPHPPVPGGGPLYRCIGLTPVDVVAAPARQAARRAHRDPRQRTPRAHGGPR</sequence>
<protein>
    <recommendedName>
        <fullName evidence="2">Transposase Helix-turn-helix domain-containing protein</fullName>
    </recommendedName>
</protein>
<evidence type="ECO:0000259" key="2">
    <source>
        <dbReference type="Pfam" id="PF13613"/>
    </source>
</evidence>
<proteinExistence type="predicted"/>
<feature type="region of interest" description="Disordered" evidence="1">
    <location>
        <begin position="102"/>
        <end position="126"/>
    </location>
</feature>
<organism evidence="3 4">
    <name type="scientific">Rugosimonospora africana</name>
    <dbReference type="NCBI Taxonomy" id="556532"/>
    <lineage>
        <taxon>Bacteria</taxon>
        <taxon>Bacillati</taxon>
        <taxon>Actinomycetota</taxon>
        <taxon>Actinomycetes</taxon>
        <taxon>Micromonosporales</taxon>
        <taxon>Micromonosporaceae</taxon>
        <taxon>Rugosimonospora</taxon>
    </lineage>
</organism>
<feature type="compositionally biased region" description="Basic residues" evidence="1">
    <location>
        <begin position="106"/>
        <end position="126"/>
    </location>
</feature>
<dbReference type="Pfam" id="PF13613">
    <property type="entry name" value="HTH_Tnp_4"/>
    <property type="match status" value="1"/>
</dbReference>
<feature type="domain" description="Transposase Helix-turn-helix" evidence="2">
    <location>
        <begin position="34"/>
        <end position="65"/>
    </location>
</feature>
<accession>A0A8J3R1Z6</accession>
<dbReference type="InterPro" id="IPR027805">
    <property type="entry name" value="Transposase_HTH_dom"/>
</dbReference>
<evidence type="ECO:0000256" key="1">
    <source>
        <dbReference type="SAM" id="MobiDB-lite"/>
    </source>
</evidence>
<dbReference type="Proteomes" id="UP000642748">
    <property type="component" value="Unassembled WGS sequence"/>
</dbReference>
<evidence type="ECO:0000313" key="4">
    <source>
        <dbReference type="Proteomes" id="UP000642748"/>
    </source>
</evidence>
<evidence type="ECO:0000313" key="3">
    <source>
        <dbReference type="EMBL" id="GIH21510.1"/>
    </source>
</evidence>
<keyword evidence="4" id="KW-1185">Reference proteome</keyword>
<name>A0A8J3R1Z6_9ACTN</name>
<dbReference type="EMBL" id="BONZ01000135">
    <property type="protein sequence ID" value="GIH21510.1"/>
    <property type="molecule type" value="Genomic_DNA"/>
</dbReference>